<sequence length="157" mass="16918">MTRDLNGRAVRSGVIRRAVDRLTGRGAAATETEVDDPALVLVAQSFDDAAASSSVLADSSWREADQAVVTHLIAVPAGREDEVEQTAAQDEYRRVEPRDLPDAAHDAVPDGAVVVALARPQLLDALHLSQERSRMAGLGARHEGTVLGWQVRQRPPR</sequence>
<evidence type="ECO:0000313" key="1">
    <source>
        <dbReference type="EMBL" id="MCP2162565.1"/>
    </source>
</evidence>
<dbReference type="Proteomes" id="UP001205740">
    <property type="component" value="Unassembled WGS sequence"/>
</dbReference>
<keyword evidence="2" id="KW-1185">Reference proteome</keyword>
<protein>
    <submittedName>
        <fullName evidence="1">Uncharacterized protein</fullName>
    </submittedName>
</protein>
<dbReference type="EMBL" id="JAMTCG010000007">
    <property type="protein sequence ID" value="MCP2162565.1"/>
    <property type="molecule type" value="Genomic_DNA"/>
</dbReference>
<name>A0ABT1H7G7_9NOCA</name>
<reference evidence="1 2" key="1">
    <citation type="submission" date="2022-06" db="EMBL/GenBank/DDBJ databases">
        <title>Genomic Encyclopedia of Archaeal and Bacterial Type Strains, Phase II (KMG-II): from individual species to whole genera.</title>
        <authorList>
            <person name="Goeker M."/>
        </authorList>
    </citation>
    <scope>NUCLEOTIDE SEQUENCE [LARGE SCALE GENOMIC DNA]</scope>
    <source>
        <strain evidence="1 2">DSM 45037</strain>
    </source>
</reference>
<organism evidence="1 2">
    <name type="scientific">Williamsia serinedens</name>
    <dbReference type="NCBI Taxonomy" id="391736"/>
    <lineage>
        <taxon>Bacteria</taxon>
        <taxon>Bacillati</taxon>
        <taxon>Actinomycetota</taxon>
        <taxon>Actinomycetes</taxon>
        <taxon>Mycobacteriales</taxon>
        <taxon>Nocardiaceae</taxon>
        <taxon>Williamsia</taxon>
    </lineage>
</organism>
<comment type="caution">
    <text evidence="1">The sequence shown here is derived from an EMBL/GenBank/DDBJ whole genome shotgun (WGS) entry which is preliminary data.</text>
</comment>
<proteinExistence type="predicted"/>
<gene>
    <name evidence="1" type="ORF">LX12_003773</name>
</gene>
<accession>A0ABT1H7G7</accession>
<evidence type="ECO:0000313" key="2">
    <source>
        <dbReference type="Proteomes" id="UP001205740"/>
    </source>
</evidence>
<dbReference type="RefSeq" id="WP_253656125.1">
    <property type="nucleotide sequence ID" value="NZ_BAAAOE010000002.1"/>
</dbReference>